<accession>A0A511HB24</accession>
<feature type="compositionally biased region" description="Gly residues" evidence="1">
    <location>
        <begin position="151"/>
        <end position="166"/>
    </location>
</feature>
<name>A0A511HB24_9BACT</name>
<dbReference type="RefSeq" id="WP_090490240.1">
    <property type="nucleotide sequence ID" value="NZ_BJVY01000011.1"/>
</dbReference>
<protein>
    <submittedName>
        <fullName evidence="2">Uncharacterized protein</fullName>
    </submittedName>
</protein>
<dbReference type="EMBL" id="BJVY01000011">
    <property type="protein sequence ID" value="GEL70733.1"/>
    <property type="molecule type" value="Genomic_DNA"/>
</dbReference>
<organism evidence="2 5">
    <name type="scientific">Myxococcus virescens</name>
    <dbReference type="NCBI Taxonomy" id="83456"/>
    <lineage>
        <taxon>Bacteria</taxon>
        <taxon>Pseudomonadati</taxon>
        <taxon>Myxococcota</taxon>
        <taxon>Myxococcia</taxon>
        <taxon>Myxococcales</taxon>
        <taxon>Cystobacterineae</taxon>
        <taxon>Myxococcaceae</taxon>
        <taxon>Myxococcus</taxon>
    </lineage>
</organism>
<keyword evidence="4" id="KW-1185">Reference proteome</keyword>
<comment type="caution">
    <text evidence="2">The sequence shown here is derived from an EMBL/GenBank/DDBJ whole genome shotgun (WGS) entry which is preliminary data.</text>
</comment>
<reference evidence="2 5" key="2">
    <citation type="submission" date="2019-07" db="EMBL/GenBank/DDBJ databases">
        <title>Whole genome shotgun sequence of Myxococcus virescens NBRC 100334.</title>
        <authorList>
            <person name="Hosoyama A."/>
            <person name="Uohara A."/>
            <person name="Ohji S."/>
            <person name="Ichikawa N."/>
        </authorList>
    </citation>
    <scope>NUCLEOTIDE SEQUENCE [LARGE SCALE GENOMIC DNA]</scope>
    <source>
        <strain evidence="2 5">NBRC 100334</strain>
    </source>
</reference>
<dbReference type="Proteomes" id="UP000321224">
    <property type="component" value="Unassembled WGS sequence"/>
</dbReference>
<reference evidence="3 4" key="1">
    <citation type="submission" date="2016-10" db="EMBL/GenBank/DDBJ databases">
        <authorList>
            <person name="Varghese N."/>
            <person name="Submissions S."/>
        </authorList>
    </citation>
    <scope>NUCLEOTIDE SEQUENCE [LARGE SCALE GENOMIC DNA]</scope>
    <source>
        <strain evidence="3 4">DSM 2260</strain>
    </source>
</reference>
<feature type="region of interest" description="Disordered" evidence="1">
    <location>
        <begin position="127"/>
        <end position="196"/>
    </location>
</feature>
<evidence type="ECO:0000313" key="5">
    <source>
        <dbReference type="Proteomes" id="UP000321224"/>
    </source>
</evidence>
<dbReference type="EMBL" id="FNAJ01000004">
    <property type="protein sequence ID" value="SDE12421.1"/>
    <property type="molecule type" value="Genomic_DNA"/>
</dbReference>
<dbReference type="AlphaFoldDB" id="A0A511HB24"/>
<sequence>MSLSIAKSILCNGFSGNTRGCGPTDRYQAAYQSMDPSKAAQTVLKHFDAIEGVGMNASGKGAGDNNIGTSELKRVADPNSGFPPDVRAAAKWMLDHPIALRSLDQGASKAHGGNNEVHLSKADLQARAGNASDSGAPQRPGFPPRPPLFGSGFGGGCGGGLGGPGGLPNPHRPNLPPRLDLCGPSFGPQSRPPFGAGRHEPMDVYKAAQTLKDHFNFAEGVGMNASGKGAGDNNIGMSELKRVADPSSGAPKELREAAQFLINHPTALRSVDQGASKSKSSKEVHISLQDLESFTAKAPRRETQSNRLDLAQFMGRASVWG</sequence>
<gene>
    <name evidence="2" type="ORF">MVI01_25170</name>
    <name evidence="3" type="ORF">SAMN04488504_104316</name>
</gene>
<proteinExistence type="predicted"/>
<evidence type="ECO:0000313" key="3">
    <source>
        <dbReference type="EMBL" id="SDE12421.1"/>
    </source>
</evidence>
<evidence type="ECO:0000256" key="1">
    <source>
        <dbReference type="SAM" id="MobiDB-lite"/>
    </source>
</evidence>
<dbReference type="Proteomes" id="UP000198717">
    <property type="component" value="Unassembled WGS sequence"/>
</dbReference>
<evidence type="ECO:0000313" key="4">
    <source>
        <dbReference type="Proteomes" id="UP000198717"/>
    </source>
</evidence>
<evidence type="ECO:0000313" key="2">
    <source>
        <dbReference type="EMBL" id="GEL70733.1"/>
    </source>
</evidence>